<reference evidence="1" key="1">
    <citation type="journal article" date="2016" name="Nature">
        <title>Redefining the invertebrate RNA virosphere.</title>
        <authorList>
            <person name="Shi M."/>
            <person name="Lin X.D."/>
            <person name="Tian J.H."/>
            <person name="Chen L.J."/>
            <person name="Chen X."/>
            <person name="Li C.X."/>
            <person name="Qin X.C."/>
            <person name="Li J."/>
            <person name="Cao J.P."/>
            <person name="Eden J.S."/>
            <person name="Buchmann J."/>
            <person name="Wang W."/>
            <person name="Xu J."/>
            <person name="Holmes E.C."/>
            <person name="Zhang Y.Z."/>
        </authorList>
    </citation>
    <scope>NUCLEOTIDE SEQUENCE</scope>
    <source>
        <strain evidence="1">WGML611819</strain>
    </source>
</reference>
<name>A0A1L3KPC0_9VIRU</name>
<proteinExistence type="predicted"/>
<organism evidence="1">
    <name type="scientific">Hubei reo-like virus 6</name>
    <dbReference type="NCBI Taxonomy" id="1923181"/>
    <lineage>
        <taxon>Viruses</taxon>
        <taxon>Riboviria</taxon>
    </lineage>
</organism>
<sequence>MLLVGMLESAVELAKTPSVDGIIRNNVYSVIFGDKIENYINDSTIYHQRLIKYIDQARSNKFQNTKKTHQDILNRNVAYLKQRETNSKKPRDMPLFQNKNKHVAPRNRLDSNVNGFNNTVTPGFIEDIIELKSNGETTAAINAFFHIKFTLYSRTRALVVAKTSKNPSLDVSNTAFNELQELVSNTLILPQLTNIVSTLDMKFGMIDIDQICLWKLLKDGIARHTPGALNLYTVEPMPPTLVLPPFVRDLIGIIPTYNMIDPTTGMLNHDITYVKHMFRTIVPFSIVVASHMINEVLKEPSKYTLILGPDETIIPEYLDAISALKTTNSIIDGIEFMTCVGLYHRLAGRGNKIHIGAVMTVLPQKDIIALMKDDSVTDIREVLCYTTNGSMSKLMLPSLIKSEYELAYAPYPSLYPRANTLSFFRVDLFLKIRHGLSGSTGMYTIGIIGSKGGYKSYYTSAIVGYLNAMLDKVVNKAELVLNEFSDIDDVTEAYKFIAMKRIFGGLDTVLEAISVNSDGVNSKGKANQIKKKTIPNPKGSDSVISVTKAKSKKSGALTNQKFIDNITLETVSELTVNGKKSQPSTNVNKDIIGTHTQQKIDPLHIQPSNTIYAEAKRIVSAQPSLYEINYDTLVRRRMNGVLVGKIDSDAYGKWLNIKPEDRNIITTWSEFDGFQRQEYPGCNLIENLATKIFKDVIEQHTREGLDLAYNITNINEYISDINNYYVLSSSVKAMFFLQFNAAITKLMGSQSDNSYNAFIQWVQSLRDLPKLLFVELHSQNEIALLAAQVSYTLCVPYDTHYAVAIRNRDTSSVVVQLLLSEFYNERIETFSNNPISVMELLVTVIGSL</sequence>
<protein>
    <submittedName>
        <fullName evidence="1">Uncharacterized protein</fullName>
    </submittedName>
</protein>
<dbReference type="EMBL" id="KX884719">
    <property type="protein sequence ID" value="APG79199.1"/>
    <property type="molecule type" value="Genomic_RNA"/>
</dbReference>
<accession>A0A1L3KPC0</accession>
<evidence type="ECO:0000313" key="1">
    <source>
        <dbReference type="EMBL" id="APG79199.1"/>
    </source>
</evidence>